<dbReference type="AlphaFoldDB" id="A0AAD3DZX4"/>
<dbReference type="GO" id="GO:0015203">
    <property type="term" value="F:polyamine transmembrane transporter activity"/>
    <property type="evidence" value="ECO:0007669"/>
    <property type="project" value="UniProtKB-ARBA"/>
</dbReference>
<keyword evidence="5 8" id="KW-1133">Transmembrane helix</keyword>
<keyword evidence="10" id="KW-1185">Reference proteome</keyword>
<feature type="transmembrane region" description="Helical" evidence="8">
    <location>
        <begin position="163"/>
        <end position="181"/>
    </location>
</feature>
<feature type="transmembrane region" description="Helical" evidence="8">
    <location>
        <begin position="380"/>
        <end position="399"/>
    </location>
</feature>
<comment type="similarity">
    <text evidence="7">Belongs to the amino acid-polyamine-organocation (APC) superfamily. Polyamine:cation symporter (PHS) (TC 2.A.3.12) family.</text>
</comment>
<evidence type="ECO:0000256" key="4">
    <source>
        <dbReference type="ARBA" id="ARBA00022692"/>
    </source>
</evidence>
<evidence type="ECO:0008006" key="11">
    <source>
        <dbReference type="Google" id="ProtNLM"/>
    </source>
</evidence>
<feature type="transmembrane region" description="Helical" evidence="8">
    <location>
        <begin position="259"/>
        <end position="282"/>
    </location>
</feature>
<keyword evidence="3" id="KW-1003">Cell membrane</keyword>
<keyword evidence="4 8" id="KW-0812">Transmembrane</keyword>
<dbReference type="Proteomes" id="UP001054857">
    <property type="component" value="Unassembled WGS sequence"/>
</dbReference>
<evidence type="ECO:0000256" key="5">
    <source>
        <dbReference type="ARBA" id="ARBA00022989"/>
    </source>
</evidence>
<evidence type="ECO:0000256" key="3">
    <source>
        <dbReference type="ARBA" id="ARBA00022475"/>
    </source>
</evidence>
<evidence type="ECO:0000256" key="1">
    <source>
        <dbReference type="ARBA" id="ARBA00004651"/>
    </source>
</evidence>
<evidence type="ECO:0000256" key="7">
    <source>
        <dbReference type="ARBA" id="ARBA00024041"/>
    </source>
</evidence>
<gene>
    <name evidence="9" type="ORF">Agub_g12036</name>
</gene>
<name>A0AAD3DZX4_9CHLO</name>
<comment type="subcellular location">
    <subcellularLocation>
        <location evidence="1">Cell membrane</location>
        <topology evidence="1">Multi-pass membrane protein</topology>
    </subcellularLocation>
</comment>
<evidence type="ECO:0000256" key="8">
    <source>
        <dbReference type="SAM" id="Phobius"/>
    </source>
</evidence>
<evidence type="ECO:0000256" key="2">
    <source>
        <dbReference type="ARBA" id="ARBA00022448"/>
    </source>
</evidence>
<protein>
    <recommendedName>
        <fullName evidence="11">Polyamine transporter</fullName>
    </recommendedName>
</protein>
<keyword evidence="6 8" id="KW-0472">Membrane</keyword>
<dbReference type="PANTHER" id="PTHR45826">
    <property type="entry name" value="POLYAMINE TRANSPORTER PUT1"/>
    <property type="match status" value="1"/>
</dbReference>
<dbReference type="EMBL" id="BMAR01000033">
    <property type="protein sequence ID" value="GFR49932.1"/>
    <property type="molecule type" value="Genomic_DNA"/>
</dbReference>
<sequence length="603" mass="63525">MADLTNDPTVPLIAPESPKHVDEGVMGYGGQTHHRPPGEPGHVRTLGLLPLVTLIFFEVSGGPFGTEDAVSAAGPLLTILGFLLFPLLWSVPEALITAELATAFPENSGYVAWVTAAFGPFWGFQEGLWSWLSGVTDNSLYPVMLAANLQIFFPQLESGWPRVVFLVGMSLLLSALNYRGLTVVGHAVVTSSLAILLPFGVLCVLCLPHLQMSNYVRVDWDSVDWPTFLNVMFWNLNYWDSVSTLAGEVRDPGRTFPRALLLAVLLVVAMYLLPTAAALGVLGGGGGEWTLGYYGTVAQKVGGSWLAAWIVVAAACSQVGQYQAEMASDSYQVQGMAERGFLPRALGRRSVHGTPVYGILLSSLGVLCLASMSFVEIVTLLNAIYCLAELLEFAAYVWLRVKRPDLPRPYRVPLPVWGLILMLLPASLLLLVVLALPFINRDLPTVAWTLGAVALGFVMYPALQFAKARGWMEFEEMHFDCANVYEEHAAAAAGGGVAGADMYDNGNAVNGQYGSSGNGNGNCNHHNHHGSAPAGVLVVAVPNGNGALLPTNNGSSGSNNGASAAAVSVVVATGDVEGSGTGGVMTGVPVSSRAGAGAGAEEG</sequence>
<feature type="non-terminal residue" evidence="9">
    <location>
        <position position="603"/>
    </location>
</feature>
<dbReference type="FunFam" id="1.20.1740.10:FF:000041">
    <property type="entry name" value="Amino acid permease, putative"/>
    <property type="match status" value="1"/>
</dbReference>
<proteinExistence type="inferred from homology"/>
<evidence type="ECO:0000256" key="6">
    <source>
        <dbReference type="ARBA" id="ARBA00023136"/>
    </source>
</evidence>
<reference evidence="9 10" key="1">
    <citation type="journal article" date="2021" name="Sci. Rep.">
        <title>Genome sequencing of the multicellular alga Astrephomene provides insights into convergent evolution of germ-soma differentiation.</title>
        <authorList>
            <person name="Yamashita S."/>
            <person name="Yamamoto K."/>
            <person name="Matsuzaki R."/>
            <person name="Suzuki S."/>
            <person name="Yamaguchi H."/>
            <person name="Hirooka S."/>
            <person name="Minakuchi Y."/>
            <person name="Miyagishima S."/>
            <person name="Kawachi M."/>
            <person name="Toyoda A."/>
            <person name="Nozaki H."/>
        </authorList>
    </citation>
    <scope>NUCLEOTIDE SEQUENCE [LARGE SCALE GENOMIC DNA]</scope>
    <source>
        <strain evidence="9 10">NIES-4017</strain>
    </source>
</reference>
<feature type="transmembrane region" description="Helical" evidence="8">
    <location>
        <begin position="445"/>
        <end position="463"/>
    </location>
</feature>
<feature type="transmembrane region" description="Helical" evidence="8">
    <location>
        <begin position="110"/>
        <end position="132"/>
    </location>
</feature>
<accession>A0AAD3DZX4</accession>
<feature type="transmembrane region" description="Helical" evidence="8">
    <location>
        <begin position="187"/>
        <end position="207"/>
    </location>
</feature>
<dbReference type="InterPro" id="IPR002293">
    <property type="entry name" value="AA/rel_permease1"/>
</dbReference>
<dbReference type="GO" id="GO:0005886">
    <property type="term" value="C:plasma membrane"/>
    <property type="evidence" value="ECO:0007669"/>
    <property type="project" value="UniProtKB-SubCell"/>
</dbReference>
<comment type="caution">
    <text evidence="9">The sequence shown here is derived from an EMBL/GenBank/DDBJ whole genome shotgun (WGS) entry which is preliminary data.</text>
</comment>
<dbReference type="InterPro" id="IPR044566">
    <property type="entry name" value="RMV1-like"/>
</dbReference>
<evidence type="ECO:0000313" key="10">
    <source>
        <dbReference type="Proteomes" id="UP001054857"/>
    </source>
</evidence>
<dbReference type="Gene3D" id="1.20.1740.10">
    <property type="entry name" value="Amino acid/polyamine transporter I"/>
    <property type="match status" value="1"/>
</dbReference>
<feature type="transmembrane region" description="Helical" evidence="8">
    <location>
        <begin position="419"/>
        <end position="439"/>
    </location>
</feature>
<dbReference type="PANTHER" id="PTHR45826:SF2">
    <property type="entry name" value="AMINO ACID TRANSPORTER"/>
    <property type="match status" value="1"/>
</dbReference>
<evidence type="ECO:0000313" key="9">
    <source>
        <dbReference type="EMBL" id="GFR49932.1"/>
    </source>
</evidence>
<dbReference type="Pfam" id="PF13520">
    <property type="entry name" value="AA_permease_2"/>
    <property type="match status" value="1"/>
</dbReference>
<feature type="transmembrane region" description="Helical" evidence="8">
    <location>
        <begin position="70"/>
        <end position="89"/>
    </location>
</feature>
<organism evidence="9 10">
    <name type="scientific">Astrephomene gubernaculifera</name>
    <dbReference type="NCBI Taxonomy" id="47775"/>
    <lineage>
        <taxon>Eukaryota</taxon>
        <taxon>Viridiplantae</taxon>
        <taxon>Chlorophyta</taxon>
        <taxon>core chlorophytes</taxon>
        <taxon>Chlorophyceae</taxon>
        <taxon>CS clade</taxon>
        <taxon>Chlamydomonadales</taxon>
        <taxon>Astrephomenaceae</taxon>
        <taxon>Astrephomene</taxon>
    </lineage>
</organism>
<keyword evidence="2" id="KW-0813">Transport</keyword>
<feature type="transmembrane region" description="Helical" evidence="8">
    <location>
        <begin position="354"/>
        <end position="374"/>
    </location>
</feature>